<sequence length="364" mass="36559">MRTPKPLVVTGALLASLVLGACGTQTTAQGGGGGETDAAVTAAQCGAVVTTDAAGAPVGDEVDGVRITGVSGVPAGGSSPRVGGSPGPDGGAGGERPGTVGLGDVSVTADPLPETGGPADTGRPRCTVTYTVTNPEKEPFTYTITFGFHSEREPAGSRTPRAVVEVEAGGTLRRTVEESAPDLGFDRVGISDVKRVPTAQAPAVGGPCPASGLRLTADDGTAAAGLRVVGLRLENCGSHPYSVEGYPVLDLLDSAHKPVEGIRIVEGGEGIALVTGFDDPPRPVTLKPGEAATAGLMWRNTTEFGDAVTVPYVRVRARDGADPVMVTPHLDLGTTGALGVSAWREANEQNEGDEGNGDSAPAQP</sequence>
<accession>A0A941AYS5</accession>
<feature type="compositionally biased region" description="Low complexity" evidence="1">
    <location>
        <begin position="70"/>
        <end position="83"/>
    </location>
</feature>
<dbReference type="EMBL" id="JAGPNL010000003">
    <property type="protein sequence ID" value="MBQ0827829.1"/>
    <property type="molecule type" value="Genomic_DNA"/>
</dbReference>
<comment type="caution">
    <text evidence="4">The sequence shown here is derived from an EMBL/GenBank/DDBJ whole genome shotgun (WGS) entry which is preliminary data.</text>
</comment>
<proteinExistence type="predicted"/>
<feature type="region of interest" description="Disordered" evidence="1">
    <location>
        <begin position="70"/>
        <end position="125"/>
    </location>
</feature>
<feature type="compositionally biased region" description="Gly residues" evidence="1">
    <location>
        <begin position="84"/>
        <end position="96"/>
    </location>
</feature>
<dbReference type="Proteomes" id="UP000677875">
    <property type="component" value="Unassembled WGS sequence"/>
</dbReference>
<dbReference type="InterPro" id="IPR025326">
    <property type="entry name" value="DUF4232"/>
</dbReference>
<evidence type="ECO:0000313" key="5">
    <source>
        <dbReference type="Proteomes" id="UP000677875"/>
    </source>
</evidence>
<dbReference type="AlphaFoldDB" id="A0A941AYS5"/>
<protein>
    <submittedName>
        <fullName evidence="4">DUF4232 domain-containing protein</fullName>
    </submittedName>
</protein>
<feature type="domain" description="DUF4232" evidence="3">
    <location>
        <begin position="208"/>
        <end position="343"/>
    </location>
</feature>
<dbReference type="Pfam" id="PF14016">
    <property type="entry name" value="DUF4232"/>
    <property type="match status" value="1"/>
</dbReference>
<name>A0A941AYS5_9ACTN</name>
<evidence type="ECO:0000313" key="4">
    <source>
        <dbReference type="EMBL" id="MBQ0827829.1"/>
    </source>
</evidence>
<feature type="chain" id="PRO_5038527267" evidence="2">
    <location>
        <begin position="22"/>
        <end position="364"/>
    </location>
</feature>
<dbReference type="PROSITE" id="PS51257">
    <property type="entry name" value="PROKAR_LIPOPROTEIN"/>
    <property type="match status" value="1"/>
</dbReference>
<keyword evidence="5" id="KW-1185">Reference proteome</keyword>
<evidence type="ECO:0000259" key="3">
    <source>
        <dbReference type="Pfam" id="PF14016"/>
    </source>
</evidence>
<gene>
    <name evidence="4" type="ORF">J5Y05_15105</name>
</gene>
<reference evidence="4" key="1">
    <citation type="submission" date="2021-04" db="EMBL/GenBank/DDBJ databases">
        <title>Genome seq and assembly of Streptomyces sp. RG38.</title>
        <authorList>
            <person name="Chhetri G."/>
        </authorList>
    </citation>
    <scope>NUCLEOTIDE SEQUENCE</scope>
    <source>
        <strain evidence="4">RG38</strain>
    </source>
</reference>
<keyword evidence="2" id="KW-0732">Signal</keyword>
<evidence type="ECO:0000256" key="2">
    <source>
        <dbReference type="SAM" id="SignalP"/>
    </source>
</evidence>
<evidence type="ECO:0000256" key="1">
    <source>
        <dbReference type="SAM" id="MobiDB-lite"/>
    </source>
</evidence>
<feature type="signal peptide" evidence="2">
    <location>
        <begin position="1"/>
        <end position="21"/>
    </location>
</feature>
<feature type="region of interest" description="Disordered" evidence="1">
    <location>
        <begin position="345"/>
        <end position="364"/>
    </location>
</feature>
<organism evidence="4 5">
    <name type="scientific">Streptomyces tagetis</name>
    <dbReference type="NCBI Taxonomy" id="2820809"/>
    <lineage>
        <taxon>Bacteria</taxon>
        <taxon>Bacillati</taxon>
        <taxon>Actinomycetota</taxon>
        <taxon>Actinomycetes</taxon>
        <taxon>Kitasatosporales</taxon>
        <taxon>Streptomycetaceae</taxon>
        <taxon>Streptomyces</taxon>
    </lineage>
</organism>